<dbReference type="GO" id="GO:0003677">
    <property type="term" value="F:DNA binding"/>
    <property type="evidence" value="ECO:0007669"/>
    <property type="project" value="InterPro"/>
</dbReference>
<evidence type="ECO:0000256" key="3">
    <source>
        <dbReference type="ARBA" id="ARBA00022679"/>
    </source>
</evidence>
<sequence>MRSRIVWIRMPSTELINQIHAGDCVAGMASIPAGTVDLVFADPPFNIGYQYDVYEDSLETDDYLRWSENWIRGVHRVLKDDGAFWLAIGDEYAAELKVLSQRIGFSCRSWVIWYYTFGVHCKYKFTRSHAHIFHFVKDPENFTFNADDPKLRVPSARQLVYNDKRANSKGRMPDDTWILRPQDLPSGFSADEDVWYFPRVAGTFKERAGFHGCQMPEQLLGRIIRSSSNDDEIVLDPFSGSGTTAAVAKKLGRQYITFDMSQEYVKLASERLQNIAVGDPLVGSADPLRSVPSTAAGKRKKKTPKQKVADQRKVARSVGLQMSLEFRTAGEAELESLVVDAFRDTHAGFSVDRVLLDPAMSERFVNECRTAGCEANEHELRRQLAQLRFVGTLTAEDLQPSEPTIVATETLQRYRYASEIAWRTIADRYPTWTLDDLLLDPEILCQFDTVARQVAPNCDTFTLRWGTLKLRQLAAAVLAQAEVHQGRTGQNGAKRGRAGQGGKKTKKAKSLLHGIDEVAADTIEWDDDQEHLAGIYTIESTDGAILYVGESLNLPVRMRDHFAANESIDFWTTLAGGTPRVRMHLDKTDASQSEQERLLPWHRELLMREDSACNLVNLWTPVDNA</sequence>
<dbReference type="GO" id="GO:0032259">
    <property type="term" value="P:methylation"/>
    <property type="evidence" value="ECO:0007669"/>
    <property type="project" value="UniProtKB-KW"/>
</dbReference>
<comment type="similarity">
    <text evidence="1">Belongs to the N(4)/N(6)-methyltransferase family.</text>
</comment>
<dbReference type="Pfam" id="PF01555">
    <property type="entry name" value="N6_N4_Mtase"/>
    <property type="match status" value="1"/>
</dbReference>
<keyword evidence="7" id="KW-1185">Reference proteome</keyword>
<dbReference type="Proteomes" id="UP000011885">
    <property type="component" value="Unassembled WGS sequence"/>
</dbReference>
<keyword evidence="2 6" id="KW-0489">Methyltransferase</keyword>
<evidence type="ECO:0000256" key="1">
    <source>
        <dbReference type="ARBA" id="ARBA00006594"/>
    </source>
</evidence>
<dbReference type="EMBL" id="ANOH01000154">
    <property type="protein sequence ID" value="EMI56329.1"/>
    <property type="molecule type" value="Genomic_DNA"/>
</dbReference>
<dbReference type="SUPFAM" id="SSF53335">
    <property type="entry name" value="S-adenosyl-L-methionine-dependent methyltransferases"/>
    <property type="match status" value="1"/>
</dbReference>
<dbReference type="InterPro" id="IPR002941">
    <property type="entry name" value="DNA_methylase_N4/N6"/>
</dbReference>
<dbReference type="Gene3D" id="3.40.50.150">
    <property type="entry name" value="Vaccinia Virus protein VP39"/>
    <property type="match status" value="1"/>
</dbReference>
<comment type="caution">
    <text evidence="6">The sequence shown here is derived from an EMBL/GenBank/DDBJ whole genome shotgun (WGS) entry which is preliminary data.</text>
</comment>
<protein>
    <submittedName>
        <fullName evidence="6">DNA methylase N-4/N-6 domain-containing protein</fullName>
    </submittedName>
</protein>
<evidence type="ECO:0000313" key="6">
    <source>
        <dbReference type="EMBL" id="EMI56329.1"/>
    </source>
</evidence>
<dbReference type="PANTHER" id="PTHR13370">
    <property type="entry name" value="RNA METHYLASE-RELATED"/>
    <property type="match status" value="1"/>
</dbReference>
<organism evidence="6 7">
    <name type="scientific">Rhodopirellula sallentina SM41</name>
    <dbReference type="NCBI Taxonomy" id="1263870"/>
    <lineage>
        <taxon>Bacteria</taxon>
        <taxon>Pseudomonadati</taxon>
        <taxon>Planctomycetota</taxon>
        <taxon>Planctomycetia</taxon>
        <taxon>Pirellulales</taxon>
        <taxon>Pirellulaceae</taxon>
        <taxon>Rhodopirellula</taxon>
    </lineage>
</organism>
<feature type="region of interest" description="Disordered" evidence="4">
    <location>
        <begin position="287"/>
        <end position="307"/>
    </location>
</feature>
<dbReference type="GO" id="GO:0005737">
    <property type="term" value="C:cytoplasm"/>
    <property type="evidence" value="ECO:0007669"/>
    <property type="project" value="TreeGrafter"/>
</dbReference>
<evidence type="ECO:0000259" key="5">
    <source>
        <dbReference type="PROSITE" id="PS50164"/>
    </source>
</evidence>
<dbReference type="GO" id="GO:0008170">
    <property type="term" value="F:N-methyltransferase activity"/>
    <property type="evidence" value="ECO:0007669"/>
    <property type="project" value="InterPro"/>
</dbReference>
<dbReference type="InterPro" id="IPR029063">
    <property type="entry name" value="SAM-dependent_MTases_sf"/>
</dbReference>
<dbReference type="Pfam" id="PF01541">
    <property type="entry name" value="GIY-YIG"/>
    <property type="match status" value="1"/>
</dbReference>
<dbReference type="AlphaFoldDB" id="M5U4Z1"/>
<dbReference type="PATRIC" id="fig|1263870.3.peg.2353"/>
<dbReference type="CDD" id="cd00719">
    <property type="entry name" value="GIY-YIG_SF"/>
    <property type="match status" value="1"/>
</dbReference>
<keyword evidence="3" id="KW-0808">Transferase</keyword>
<accession>M5U4Z1</accession>
<dbReference type="GO" id="GO:0009007">
    <property type="term" value="F:site-specific DNA-methyltransferase (adenine-specific) activity"/>
    <property type="evidence" value="ECO:0007669"/>
    <property type="project" value="TreeGrafter"/>
</dbReference>
<reference evidence="6 7" key="1">
    <citation type="journal article" date="2013" name="Mar. Genomics">
        <title>Expression of sulfatases in Rhodopirellula baltica and the diversity of sulfatases in the genus Rhodopirellula.</title>
        <authorList>
            <person name="Wegner C.E."/>
            <person name="Richter-Heitmann T."/>
            <person name="Klindworth A."/>
            <person name="Klockow C."/>
            <person name="Richter M."/>
            <person name="Achstetter T."/>
            <person name="Glockner F.O."/>
            <person name="Harder J."/>
        </authorList>
    </citation>
    <scope>NUCLEOTIDE SEQUENCE [LARGE SCALE GENOMIC DNA]</scope>
    <source>
        <strain evidence="6 7">SM41</strain>
    </source>
</reference>
<proteinExistence type="inferred from homology"/>
<feature type="region of interest" description="Disordered" evidence="4">
    <location>
        <begin position="486"/>
        <end position="506"/>
    </location>
</feature>
<dbReference type="PANTHER" id="PTHR13370:SF3">
    <property type="entry name" value="TRNA (GUANINE(10)-N2)-METHYLTRANSFERASE HOMOLOG"/>
    <property type="match status" value="1"/>
</dbReference>
<dbReference type="InterPro" id="IPR000305">
    <property type="entry name" value="GIY-YIG_endonuc"/>
</dbReference>
<evidence type="ECO:0000256" key="2">
    <source>
        <dbReference type="ARBA" id="ARBA00022603"/>
    </source>
</evidence>
<dbReference type="PROSITE" id="PS00092">
    <property type="entry name" value="N6_MTASE"/>
    <property type="match status" value="1"/>
</dbReference>
<evidence type="ECO:0000313" key="7">
    <source>
        <dbReference type="Proteomes" id="UP000011885"/>
    </source>
</evidence>
<name>M5U4Z1_9BACT</name>
<dbReference type="InterPro" id="IPR002052">
    <property type="entry name" value="DNA_methylase_N6_adenine_CS"/>
</dbReference>
<dbReference type="PROSITE" id="PS50164">
    <property type="entry name" value="GIY_YIG"/>
    <property type="match status" value="1"/>
</dbReference>
<evidence type="ECO:0000256" key="4">
    <source>
        <dbReference type="SAM" id="MobiDB-lite"/>
    </source>
</evidence>
<dbReference type="InterPro" id="IPR001091">
    <property type="entry name" value="RM_Methyltransferase"/>
</dbReference>
<feature type="domain" description="GIY-YIG" evidence="5">
    <location>
        <begin position="531"/>
        <end position="608"/>
    </location>
</feature>
<dbReference type="PRINTS" id="PR00508">
    <property type="entry name" value="S21N4MTFRASE"/>
</dbReference>
<gene>
    <name evidence="6" type="ORF">RSSM_02209</name>
</gene>